<dbReference type="OrthoDB" id="1724165at2759"/>
<proteinExistence type="predicted"/>
<keyword evidence="1" id="KW-0548">Nucleotidyltransferase</keyword>
<evidence type="ECO:0000313" key="1">
    <source>
        <dbReference type="EMBL" id="KAA3469780.1"/>
    </source>
</evidence>
<comment type="caution">
    <text evidence="1">The sequence shown here is derived from an EMBL/GenBank/DDBJ whole genome shotgun (WGS) entry which is preliminary data.</text>
</comment>
<dbReference type="SUPFAM" id="SSF56672">
    <property type="entry name" value="DNA/RNA polymerases"/>
    <property type="match status" value="1"/>
</dbReference>
<protein>
    <submittedName>
        <fullName evidence="1">RNA-directed DNA polymerase (Reverse transcriptase), Ribonuclease H</fullName>
    </submittedName>
</protein>
<dbReference type="GO" id="GO:0003964">
    <property type="term" value="F:RNA-directed DNA polymerase activity"/>
    <property type="evidence" value="ECO:0007669"/>
    <property type="project" value="UniProtKB-KW"/>
</dbReference>
<organism evidence="1 2">
    <name type="scientific">Gossypium australe</name>
    <dbReference type="NCBI Taxonomy" id="47621"/>
    <lineage>
        <taxon>Eukaryota</taxon>
        <taxon>Viridiplantae</taxon>
        <taxon>Streptophyta</taxon>
        <taxon>Embryophyta</taxon>
        <taxon>Tracheophyta</taxon>
        <taxon>Spermatophyta</taxon>
        <taxon>Magnoliopsida</taxon>
        <taxon>eudicotyledons</taxon>
        <taxon>Gunneridae</taxon>
        <taxon>Pentapetalae</taxon>
        <taxon>rosids</taxon>
        <taxon>malvids</taxon>
        <taxon>Malvales</taxon>
        <taxon>Malvaceae</taxon>
        <taxon>Malvoideae</taxon>
        <taxon>Gossypium</taxon>
    </lineage>
</organism>
<gene>
    <name evidence="1" type="ORF">EPI10_015536</name>
</gene>
<evidence type="ECO:0000313" key="2">
    <source>
        <dbReference type="Proteomes" id="UP000325315"/>
    </source>
</evidence>
<dbReference type="Proteomes" id="UP000325315">
    <property type="component" value="Unassembled WGS sequence"/>
</dbReference>
<accession>A0A5B6VKK5</accession>
<keyword evidence="1" id="KW-0808">Transferase</keyword>
<keyword evidence="1" id="KW-0695">RNA-directed DNA polymerase</keyword>
<dbReference type="EMBL" id="SMMG02000006">
    <property type="protein sequence ID" value="KAA3469780.1"/>
    <property type="molecule type" value="Genomic_DNA"/>
</dbReference>
<dbReference type="InterPro" id="IPR043502">
    <property type="entry name" value="DNA/RNA_pol_sf"/>
</dbReference>
<reference evidence="2" key="1">
    <citation type="journal article" date="2019" name="Plant Biotechnol. J.">
        <title>Genome sequencing of the Australian wild diploid species Gossypium australe highlights disease resistance and delayed gland morphogenesis.</title>
        <authorList>
            <person name="Cai Y."/>
            <person name="Cai X."/>
            <person name="Wang Q."/>
            <person name="Wang P."/>
            <person name="Zhang Y."/>
            <person name="Cai C."/>
            <person name="Xu Y."/>
            <person name="Wang K."/>
            <person name="Zhou Z."/>
            <person name="Wang C."/>
            <person name="Geng S."/>
            <person name="Li B."/>
            <person name="Dong Q."/>
            <person name="Hou Y."/>
            <person name="Wang H."/>
            <person name="Ai P."/>
            <person name="Liu Z."/>
            <person name="Yi F."/>
            <person name="Sun M."/>
            <person name="An G."/>
            <person name="Cheng J."/>
            <person name="Zhang Y."/>
            <person name="Shi Q."/>
            <person name="Xie Y."/>
            <person name="Shi X."/>
            <person name="Chang Y."/>
            <person name="Huang F."/>
            <person name="Chen Y."/>
            <person name="Hong S."/>
            <person name="Mi L."/>
            <person name="Sun Q."/>
            <person name="Zhang L."/>
            <person name="Zhou B."/>
            <person name="Peng R."/>
            <person name="Zhang X."/>
            <person name="Liu F."/>
        </authorList>
    </citation>
    <scope>NUCLEOTIDE SEQUENCE [LARGE SCALE GENOMIC DNA]</scope>
    <source>
        <strain evidence="2">cv. PA1801</strain>
    </source>
</reference>
<name>A0A5B6VKK5_9ROSI</name>
<sequence length="111" mass="12782">MLGKLLGFVVNEKEIEINMDKVKAIQELPLSRTQKKFISQLTEKCDIIFRLKKHDLGKTFNKVKHYLSNALVLMPPSPDKPLILYLVVFGNSMECILGQHNEPGRKERAIY</sequence>
<dbReference type="AlphaFoldDB" id="A0A5B6VKK5"/>
<keyword evidence="2" id="KW-1185">Reference proteome</keyword>